<accession>A0AAV6LXN0</accession>
<protein>
    <submittedName>
        <fullName evidence="1">Uncharacterized protein</fullName>
    </submittedName>
</protein>
<comment type="caution">
    <text evidence="1">The sequence shown here is derived from an EMBL/GenBank/DDBJ whole genome shotgun (WGS) entry which is preliminary data.</text>
</comment>
<sequence length="84" mass="9810">MKISPTIDMCISELAKFRDRFAGSSRRFFPKLRDESTTDRREKSIEEATKQIRAIDDRKEVILSESTIFLLIDRNCPDRDVGDE</sequence>
<proteinExistence type="predicted"/>
<reference evidence="1 2" key="1">
    <citation type="journal article" date="2021" name="Hortic Res">
        <title>The domestication of Cucurbita argyrosperma as revealed by the genome of its wild relative.</title>
        <authorList>
            <person name="Barrera-Redondo J."/>
            <person name="Sanchez-de la Vega G."/>
            <person name="Aguirre-Liguori J.A."/>
            <person name="Castellanos-Morales G."/>
            <person name="Gutierrez-Guerrero Y.T."/>
            <person name="Aguirre-Dugua X."/>
            <person name="Aguirre-Planter E."/>
            <person name="Tenaillon M.I."/>
            <person name="Lira-Saade R."/>
            <person name="Eguiarte L.E."/>
        </authorList>
    </citation>
    <scope>NUCLEOTIDE SEQUENCE [LARGE SCALE GENOMIC DNA]</scope>
    <source>
        <strain evidence="1">JBR-2021</strain>
    </source>
</reference>
<name>A0AAV6LXN0_9ROSI</name>
<dbReference type="EMBL" id="JAGKQH010000019">
    <property type="protein sequence ID" value="KAG6572007.1"/>
    <property type="molecule type" value="Genomic_DNA"/>
</dbReference>
<feature type="non-terminal residue" evidence="1">
    <location>
        <position position="1"/>
    </location>
</feature>
<evidence type="ECO:0000313" key="1">
    <source>
        <dbReference type="EMBL" id="KAG6572007.1"/>
    </source>
</evidence>
<evidence type="ECO:0000313" key="2">
    <source>
        <dbReference type="Proteomes" id="UP000685013"/>
    </source>
</evidence>
<keyword evidence="2" id="KW-1185">Reference proteome</keyword>
<dbReference type="AlphaFoldDB" id="A0AAV6LXN0"/>
<organism evidence="1 2">
    <name type="scientific">Cucurbita argyrosperma subsp. sororia</name>
    <dbReference type="NCBI Taxonomy" id="37648"/>
    <lineage>
        <taxon>Eukaryota</taxon>
        <taxon>Viridiplantae</taxon>
        <taxon>Streptophyta</taxon>
        <taxon>Embryophyta</taxon>
        <taxon>Tracheophyta</taxon>
        <taxon>Spermatophyta</taxon>
        <taxon>Magnoliopsida</taxon>
        <taxon>eudicotyledons</taxon>
        <taxon>Gunneridae</taxon>
        <taxon>Pentapetalae</taxon>
        <taxon>rosids</taxon>
        <taxon>fabids</taxon>
        <taxon>Cucurbitales</taxon>
        <taxon>Cucurbitaceae</taxon>
        <taxon>Cucurbiteae</taxon>
        <taxon>Cucurbita</taxon>
    </lineage>
</organism>
<gene>
    <name evidence="1" type="ORF">SDJN03_28735</name>
</gene>
<dbReference type="Proteomes" id="UP000685013">
    <property type="component" value="Chromosome 19"/>
</dbReference>